<dbReference type="HOGENOM" id="CLU_2907194_0_0_1"/>
<evidence type="ECO:0000313" key="1">
    <source>
        <dbReference type="EnsemblPlants" id="Bo3g036720.1"/>
    </source>
</evidence>
<name>A0A0D3B6J7_BRAOL</name>
<dbReference type="EnsemblPlants" id="Bo3g036720.1">
    <property type="protein sequence ID" value="Bo3g036720.1"/>
    <property type="gene ID" value="Bo3g036720"/>
</dbReference>
<proteinExistence type="predicted"/>
<organism evidence="1 2">
    <name type="scientific">Brassica oleracea var. oleracea</name>
    <dbReference type="NCBI Taxonomy" id="109376"/>
    <lineage>
        <taxon>Eukaryota</taxon>
        <taxon>Viridiplantae</taxon>
        <taxon>Streptophyta</taxon>
        <taxon>Embryophyta</taxon>
        <taxon>Tracheophyta</taxon>
        <taxon>Spermatophyta</taxon>
        <taxon>Magnoliopsida</taxon>
        <taxon>eudicotyledons</taxon>
        <taxon>Gunneridae</taxon>
        <taxon>Pentapetalae</taxon>
        <taxon>rosids</taxon>
        <taxon>malvids</taxon>
        <taxon>Brassicales</taxon>
        <taxon>Brassicaceae</taxon>
        <taxon>Brassiceae</taxon>
        <taxon>Brassica</taxon>
    </lineage>
</organism>
<reference evidence="1" key="2">
    <citation type="submission" date="2015-03" db="UniProtKB">
        <authorList>
            <consortium name="EnsemblPlants"/>
        </authorList>
    </citation>
    <scope>IDENTIFICATION</scope>
</reference>
<reference evidence="1 2" key="1">
    <citation type="journal article" date="2014" name="Genome Biol.">
        <title>Transcriptome and methylome profiling reveals relics of genome dominance in the mesopolyploid Brassica oleracea.</title>
        <authorList>
            <person name="Parkin I.A."/>
            <person name="Koh C."/>
            <person name="Tang H."/>
            <person name="Robinson S.J."/>
            <person name="Kagale S."/>
            <person name="Clarke W.E."/>
            <person name="Town C.D."/>
            <person name="Nixon J."/>
            <person name="Krishnakumar V."/>
            <person name="Bidwell S.L."/>
            <person name="Denoeud F."/>
            <person name="Belcram H."/>
            <person name="Links M.G."/>
            <person name="Just J."/>
            <person name="Clarke C."/>
            <person name="Bender T."/>
            <person name="Huebert T."/>
            <person name="Mason A.S."/>
            <person name="Pires J.C."/>
            <person name="Barker G."/>
            <person name="Moore J."/>
            <person name="Walley P.G."/>
            <person name="Manoli S."/>
            <person name="Batley J."/>
            <person name="Edwards D."/>
            <person name="Nelson M.N."/>
            <person name="Wang X."/>
            <person name="Paterson A.H."/>
            <person name="King G."/>
            <person name="Bancroft I."/>
            <person name="Chalhoub B."/>
            <person name="Sharpe A.G."/>
        </authorList>
    </citation>
    <scope>NUCLEOTIDE SEQUENCE</scope>
    <source>
        <strain evidence="1 2">cv. TO1000</strain>
    </source>
</reference>
<dbReference type="Proteomes" id="UP000032141">
    <property type="component" value="Chromosome C3"/>
</dbReference>
<accession>A0A0D3B6J7</accession>
<sequence>MKRDHPDLLLRSCKSSKKKQMKKRLDQEQWRARYLQLKKKLRLLKLQRGWQLPSRFVRANKL</sequence>
<keyword evidence="2" id="KW-1185">Reference proteome</keyword>
<evidence type="ECO:0000313" key="2">
    <source>
        <dbReference type="Proteomes" id="UP000032141"/>
    </source>
</evidence>
<dbReference type="Gramene" id="Bo3g036720.1">
    <property type="protein sequence ID" value="Bo3g036720.1"/>
    <property type="gene ID" value="Bo3g036720"/>
</dbReference>
<protein>
    <submittedName>
        <fullName evidence="1">Uncharacterized protein</fullName>
    </submittedName>
</protein>
<dbReference type="AlphaFoldDB" id="A0A0D3B6J7"/>